<feature type="non-terminal residue" evidence="1">
    <location>
        <position position="81"/>
    </location>
</feature>
<dbReference type="EMBL" id="MU006732">
    <property type="protein sequence ID" value="KAF2624257.1"/>
    <property type="molecule type" value="Genomic_DNA"/>
</dbReference>
<gene>
    <name evidence="1" type="ORF">BU25DRAFT_299871</name>
</gene>
<reference evidence="1" key="1">
    <citation type="journal article" date="2020" name="Stud. Mycol.">
        <title>101 Dothideomycetes genomes: a test case for predicting lifestyles and emergence of pathogens.</title>
        <authorList>
            <person name="Haridas S."/>
            <person name="Albert R."/>
            <person name="Binder M."/>
            <person name="Bloem J."/>
            <person name="Labutti K."/>
            <person name="Salamov A."/>
            <person name="Andreopoulos B."/>
            <person name="Baker S."/>
            <person name="Barry K."/>
            <person name="Bills G."/>
            <person name="Bluhm B."/>
            <person name="Cannon C."/>
            <person name="Castanera R."/>
            <person name="Culley D."/>
            <person name="Daum C."/>
            <person name="Ezra D."/>
            <person name="Gonzalez J."/>
            <person name="Henrissat B."/>
            <person name="Kuo A."/>
            <person name="Liang C."/>
            <person name="Lipzen A."/>
            <person name="Lutzoni F."/>
            <person name="Magnuson J."/>
            <person name="Mondo S."/>
            <person name="Nolan M."/>
            <person name="Ohm R."/>
            <person name="Pangilinan J."/>
            <person name="Park H.-J."/>
            <person name="Ramirez L."/>
            <person name="Alfaro M."/>
            <person name="Sun H."/>
            <person name="Tritt A."/>
            <person name="Yoshinaga Y."/>
            <person name="Zwiers L.-H."/>
            <person name="Turgeon B."/>
            <person name="Goodwin S."/>
            <person name="Spatafora J."/>
            <person name="Crous P."/>
            <person name="Grigoriev I."/>
        </authorList>
    </citation>
    <scope>NUCLEOTIDE SEQUENCE</scope>
    <source>
        <strain evidence="1">CBS 525.71</strain>
    </source>
</reference>
<name>A0ACB6RRC4_9PLEO</name>
<organism evidence="1 2">
    <name type="scientific">Macroventuria anomochaeta</name>
    <dbReference type="NCBI Taxonomy" id="301207"/>
    <lineage>
        <taxon>Eukaryota</taxon>
        <taxon>Fungi</taxon>
        <taxon>Dikarya</taxon>
        <taxon>Ascomycota</taxon>
        <taxon>Pezizomycotina</taxon>
        <taxon>Dothideomycetes</taxon>
        <taxon>Pleosporomycetidae</taxon>
        <taxon>Pleosporales</taxon>
        <taxon>Pleosporineae</taxon>
        <taxon>Didymellaceae</taxon>
        <taxon>Macroventuria</taxon>
    </lineage>
</organism>
<comment type="caution">
    <text evidence="1">The sequence shown here is derived from an EMBL/GenBank/DDBJ whole genome shotgun (WGS) entry which is preliminary data.</text>
</comment>
<sequence length="81" mass="9598">LDHRNPHHKRIDWTYCAYNACMIHYQEKVDAGWFPSPRTTCLQPWYKCTNDICEIHLIDKRSKLHFPGTEDPQAGVQMQLV</sequence>
<accession>A0ACB6RRC4</accession>
<dbReference type="Proteomes" id="UP000799754">
    <property type="component" value="Unassembled WGS sequence"/>
</dbReference>
<keyword evidence="2" id="KW-1185">Reference proteome</keyword>
<evidence type="ECO:0000313" key="1">
    <source>
        <dbReference type="EMBL" id="KAF2624257.1"/>
    </source>
</evidence>
<evidence type="ECO:0000313" key="2">
    <source>
        <dbReference type="Proteomes" id="UP000799754"/>
    </source>
</evidence>
<feature type="non-terminal residue" evidence="1">
    <location>
        <position position="1"/>
    </location>
</feature>
<proteinExistence type="predicted"/>
<protein>
    <submittedName>
        <fullName evidence="1">Uncharacterized protein</fullName>
    </submittedName>
</protein>